<name>A0A8D8TMF5_9HEMI</name>
<dbReference type="AlphaFoldDB" id="A0A8D8TMF5"/>
<sequence length="548" mass="62977">MENLEESNPLLKILKLTKFAVTDSVVHGANLLTYNLSLEPFMQSMNDIGPDNCVLPEKLVKYKVCTQNKFRSKEHVFDDDNLRSICTGDIECLEHEIKDMDRVLMEKRKVNQLMRNEISWSTEDCIPKAESQLSTETRTIEANLANFIELNEELNTHNKTLHQHKQRILDNLTSAYPNPIGNSSDAMYCTFDYENSLSHLMQRMNTDFNVLCKYINSTSTHTSNYVDLECDIELLGKSIPSLKTKLEEAKSKNFASEKCAAKLMDLKKHLARGTFKWNMFNNQVSSTQQLRTEINCVLLKIQDTHIAQSARCTQSALRTLYSIRVNSLDSRITLLNSLATGMSCMLSVKHLLVLLIEMERDWMNQQCSLVYDVHGELKTVYSSLFNQEMNLKQLLKSDTSSQNNDTSESTAQQYGKQLIGQYIRLEDDDTLDTAVNVLNERIQLEKERVKQEYCMSSLYRKLAPLRQRIKCQSNTIYSGPTPVPVLPLREHNEIVLTKNMHLNKLKAHYEQLLKDIQNKRSEVQTSNVVNHHSLLNDSGIDSRNNFSL</sequence>
<accession>A0A8D8TMF5</accession>
<organism evidence="1">
    <name type="scientific">Cacopsylla melanoneura</name>
    <dbReference type="NCBI Taxonomy" id="428564"/>
    <lineage>
        <taxon>Eukaryota</taxon>
        <taxon>Metazoa</taxon>
        <taxon>Ecdysozoa</taxon>
        <taxon>Arthropoda</taxon>
        <taxon>Hexapoda</taxon>
        <taxon>Insecta</taxon>
        <taxon>Pterygota</taxon>
        <taxon>Neoptera</taxon>
        <taxon>Paraneoptera</taxon>
        <taxon>Hemiptera</taxon>
        <taxon>Sternorrhyncha</taxon>
        <taxon>Psylloidea</taxon>
        <taxon>Psyllidae</taxon>
        <taxon>Psyllinae</taxon>
        <taxon>Cacopsylla</taxon>
    </lineage>
</organism>
<evidence type="ECO:0000313" key="1">
    <source>
        <dbReference type="EMBL" id="CAG6686772.1"/>
    </source>
</evidence>
<proteinExistence type="predicted"/>
<reference evidence="1" key="1">
    <citation type="submission" date="2021-05" db="EMBL/GenBank/DDBJ databases">
        <authorList>
            <person name="Alioto T."/>
            <person name="Alioto T."/>
            <person name="Gomez Garrido J."/>
        </authorList>
    </citation>
    <scope>NUCLEOTIDE SEQUENCE</scope>
</reference>
<dbReference type="EMBL" id="HBUF01278209">
    <property type="protein sequence ID" value="CAG6686772.1"/>
    <property type="molecule type" value="Transcribed_RNA"/>
</dbReference>
<protein>
    <submittedName>
        <fullName evidence="1">Uncharacterized protein</fullName>
    </submittedName>
</protein>